<dbReference type="VEuPathDB" id="TriTrypDB:ADEAN_000871100"/>
<evidence type="ECO:0000313" key="1">
    <source>
        <dbReference type="EMBL" id="CAD2221180.1"/>
    </source>
</evidence>
<dbReference type="AlphaFoldDB" id="S9VG78"/>
<protein>
    <recommendedName>
        <fullName evidence="3">COX assembly mitochondrial protein</fullName>
    </recommendedName>
</protein>
<gene>
    <name evidence="1" type="ORF">ADEAN_000871100</name>
</gene>
<name>S9VG78_9TRYP</name>
<dbReference type="Proteomes" id="UP000515908">
    <property type="component" value="Chromosome 20"/>
</dbReference>
<dbReference type="EMBL" id="LR877164">
    <property type="protein sequence ID" value="CAD2221180.1"/>
    <property type="molecule type" value="Genomic_DNA"/>
</dbReference>
<reference evidence="1 2" key="1">
    <citation type="submission" date="2020-08" db="EMBL/GenBank/DDBJ databases">
        <authorList>
            <person name="Newling K."/>
            <person name="Davey J."/>
            <person name="Forrester S."/>
        </authorList>
    </citation>
    <scope>NUCLEOTIDE SEQUENCE [LARGE SCALE GENOMIC DNA]</scope>
    <source>
        <strain evidence="2">Crithidia deanei Carvalho (ATCC PRA-265)</strain>
    </source>
</reference>
<accession>S9VG78</accession>
<evidence type="ECO:0008006" key="3">
    <source>
        <dbReference type="Google" id="ProtNLM"/>
    </source>
</evidence>
<dbReference type="OrthoDB" id="275417at2759"/>
<keyword evidence="2" id="KW-1185">Reference proteome</keyword>
<sequence length="164" mass="19531">MTAYDKSDHIGYDELDKALNKELEEMVARTPPNVIRNLQHRIHDGILQRMKEETTRRCYPLLEKYSKCAETTPPHKITQCYPHRDAINECAREVNREENYQKYRIMYLHGELMRYHEQKTLQKMELMKQKAPDSIRAWKADYAPKYADMMEDLGVKPNVDPESK</sequence>
<proteinExistence type="predicted"/>
<evidence type="ECO:0000313" key="2">
    <source>
        <dbReference type="Proteomes" id="UP000515908"/>
    </source>
</evidence>
<organism evidence="1 2">
    <name type="scientific">Angomonas deanei</name>
    <dbReference type="NCBI Taxonomy" id="59799"/>
    <lineage>
        <taxon>Eukaryota</taxon>
        <taxon>Discoba</taxon>
        <taxon>Euglenozoa</taxon>
        <taxon>Kinetoplastea</taxon>
        <taxon>Metakinetoplastina</taxon>
        <taxon>Trypanosomatida</taxon>
        <taxon>Trypanosomatidae</taxon>
        <taxon>Strigomonadinae</taxon>
        <taxon>Angomonas</taxon>
    </lineage>
</organism>